<dbReference type="Gene3D" id="6.10.10.10">
    <property type="entry name" value="Flagellar export chaperone, C-terminal domain"/>
    <property type="match status" value="1"/>
</dbReference>
<organism evidence="6 7">
    <name type="scientific">Nibricoccus aquaticus</name>
    <dbReference type="NCBI Taxonomy" id="2576891"/>
    <lineage>
        <taxon>Bacteria</taxon>
        <taxon>Pseudomonadati</taxon>
        <taxon>Verrucomicrobiota</taxon>
        <taxon>Opitutia</taxon>
        <taxon>Opitutales</taxon>
        <taxon>Opitutaceae</taxon>
        <taxon>Nibricoccus</taxon>
    </lineage>
</organism>
<protein>
    <recommendedName>
        <fullName evidence="3">Flagellin</fullName>
    </recommendedName>
</protein>
<keyword evidence="6" id="KW-0966">Cell projection</keyword>
<dbReference type="Pfam" id="PF00700">
    <property type="entry name" value="Flagellin_C"/>
    <property type="match status" value="1"/>
</dbReference>
<keyword evidence="2 3" id="KW-0975">Bacterial flagellum</keyword>
<dbReference type="PANTHER" id="PTHR42792:SF2">
    <property type="entry name" value="FLAGELLIN"/>
    <property type="match status" value="1"/>
</dbReference>
<dbReference type="InterPro" id="IPR042187">
    <property type="entry name" value="Flagellin_C_sub2"/>
</dbReference>
<dbReference type="Gene3D" id="1.20.1330.10">
    <property type="entry name" value="f41 fragment of flagellin, N-terminal domain"/>
    <property type="match status" value="1"/>
</dbReference>
<evidence type="ECO:0000256" key="2">
    <source>
        <dbReference type="ARBA" id="ARBA00023143"/>
    </source>
</evidence>
<evidence type="ECO:0000256" key="3">
    <source>
        <dbReference type="RuleBase" id="RU362073"/>
    </source>
</evidence>
<evidence type="ECO:0000259" key="4">
    <source>
        <dbReference type="Pfam" id="PF00669"/>
    </source>
</evidence>
<reference evidence="6 7" key="1">
    <citation type="submission" date="2017-09" db="EMBL/GenBank/DDBJ databases">
        <title>Complete genome sequence of Verrucomicrobial strain HZ-65, isolated from freshwater.</title>
        <authorList>
            <person name="Choi A."/>
        </authorList>
    </citation>
    <scope>NUCLEOTIDE SEQUENCE [LARGE SCALE GENOMIC DNA]</scope>
    <source>
        <strain evidence="6 7">HZ-65</strain>
    </source>
</reference>
<feature type="domain" description="Flagellin N-terminal" evidence="4">
    <location>
        <begin position="7"/>
        <end position="127"/>
    </location>
</feature>
<evidence type="ECO:0000259" key="5">
    <source>
        <dbReference type="Pfam" id="PF00700"/>
    </source>
</evidence>
<evidence type="ECO:0000256" key="1">
    <source>
        <dbReference type="ARBA" id="ARBA00005709"/>
    </source>
</evidence>
<comment type="function">
    <text evidence="3">Flagellin is the subunit protein which polymerizes to form the filaments of bacterial flagella.</text>
</comment>
<keyword evidence="6" id="KW-0282">Flagellum</keyword>
<dbReference type="PANTHER" id="PTHR42792">
    <property type="entry name" value="FLAGELLIN"/>
    <property type="match status" value="1"/>
</dbReference>
<dbReference type="Pfam" id="PF00669">
    <property type="entry name" value="Flagellin_N"/>
    <property type="match status" value="1"/>
</dbReference>
<dbReference type="GO" id="GO:0005576">
    <property type="term" value="C:extracellular region"/>
    <property type="evidence" value="ECO:0007669"/>
    <property type="project" value="UniProtKB-SubCell"/>
</dbReference>
<dbReference type="InterPro" id="IPR046358">
    <property type="entry name" value="Flagellin_C"/>
</dbReference>
<keyword evidence="6" id="KW-0969">Cilium</keyword>
<dbReference type="RefSeq" id="WP_096055750.1">
    <property type="nucleotide sequence ID" value="NZ_CP023344.1"/>
</dbReference>
<dbReference type="InterPro" id="IPR001029">
    <property type="entry name" value="Flagellin_N"/>
</dbReference>
<name>A0A290QFK7_9BACT</name>
<dbReference type="SUPFAM" id="SSF64518">
    <property type="entry name" value="Phase 1 flagellin"/>
    <property type="match status" value="1"/>
</dbReference>
<evidence type="ECO:0000313" key="7">
    <source>
        <dbReference type="Proteomes" id="UP000217265"/>
    </source>
</evidence>
<dbReference type="Proteomes" id="UP000217265">
    <property type="component" value="Chromosome"/>
</dbReference>
<dbReference type="InterPro" id="IPR001492">
    <property type="entry name" value="Flagellin"/>
</dbReference>
<dbReference type="EMBL" id="CP023344">
    <property type="protein sequence ID" value="ATC64118.1"/>
    <property type="molecule type" value="Genomic_DNA"/>
</dbReference>
<sequence>MSATPINTQTLQDARNISRMNTLLDRSIARLSSGSRMVAASDDPAGSALAEKLSAQNLRVGAASTNVQNAVSFTQSVDGFLDGMGDLLGRMSELAILARDPLKNAGDLALYQQEFEQLQTQIRNTIGGNTTDIGGTYNITKPFGTFNGRTLFGANPAGTVIATGQASTQRLTIPETNLRDGAMLSMFQQDAAGVFTMSVTDAAAIGNINSAIGEIADERSTLGAVGGRLELVASALASEGESLTSTISKISDIDVATESTRMAKYDLLTKSGTAMLTQANQSTRSVLRLLQG</sequence>
<comment type="similarity">
    <text evidence="1 3">Belongs to the bacterial flagellin family.</text>
</comment>
<dbReference type="OrthoDB" id="188378at2"/>
<feature type="domain" description="Flagellin C-terminal" evidence="5">
    <location>
        <begin position="205"/>
        <end position="290"/>
    </location>
</feature>
<gene>
    <name evidence="6" type="ORF">CMV30_09210</name>
</gene>
<dbReference type="AlphaFoldDB" id="A0A290QFK7"/>
<dbReference type="GO" id="GO:0005198">
    <property type="term" value="F:structural molecule activity"/>
    <property type="evidence" value="ECO:0007669"/>
    <property type="project" value="UniProtKB-UniRule"/>
</dbReference>
<dbReference type="KEGG" id="vbh:CMV30_09210"/>
<keyword evidence="7" id="KW-1185">Reference proteome</keyword>
<dbReference type="GO" id="GO:0009288">
    <property type="term" value="C:bacterial-type flagellum"/>
    <property type="evidence" value="ECO:0007669"/>
    <property type="project" value="UniProtKB-SubCell"/>
</dbReference>
<comment type="subcellular location">
    <subcellularLocation>
        <location evidence="3">Secreted</location>
    </subcellularLocation>
    <subcellularLocation>
        <location evidence="3">Bacterial flagellum</location>
    </subcellularLocation>
</comment>
<evidence type="ECO:0000313" key="6">
    <source>
        <dbReference type="EMBL" id="ATC64118.1"/>
    </source>
</evidence>
<proteinExistence type="inferred from homology"/>
<keyword evidence="3" id="KW-0964">Secreted</keyword>
<accession>A0A290QFK7</accession>